<feature type="compositionally biased region" description="Basic and acidic residues" evidence="2">
    <location>
        <begin position="562"/>
        <end position="581"/>
    </location>
</feature>
<protein>
    <recommendedName>
        <fullName evidence="1">DNA polymerase kappa</fullName>
    </recommendedName>
</protein>
<name>A0A4Z1T770_GIAMU</name>
<dbReference type="Gene3D" id="3.30.1490.100">
    <property type="entry name" value="DNA polymerase, Y-family, little finger domain"/>
    <property type="match status" value="1"/>
</dbReference>
<feature type="region of interest" description="Disordered" evidence="2">
    <location>
        <begin position="538"/>
        <end position="588"/>
    </location>
</feature>
<keyword evidence="5" id="KW-1185">Reference proteome</keyword>
<dbReference type="GO" id="GO:0003887">
    <property type="term" value="F:DNA-directed DNA polymerase activity"/>
    <property type="evidence" value="ECO:0007669"/>
    <property type="project" value="UniProtKB-KW"/>
</dbReference>
<keyword evidence="4" id="KW-0808">Transferase</keyword>
<dbReference type="OrthoDB" id="1747274at2759"/>
<dbReference type="GO" id="GO:0005634">
    <property type="term" value="C:nucleus"/>
    <property type="evidence" value="ECO:0007669"/>
    <property type="project" value="TreeGrafter"/>
</dbReference>
<organism evidence="4 5">
    <name type="scientific">Giardia muris</name>
    <dbReference type="NCBI Taxonomy" id="5742"/>
    <lineage>
        <taxon>Eukaryota</taxon>
        <taxon>Metamonada</taxon>
        <taxon>Diplomonadida</taxon>
        <taxon>Hexamitidae</taxon>
        <taxon>Giardiinae</taxon>
        <taxon>Giardia</taxon>
    </lineage>
</organism>
<dbReference type="GO" id="GO:0003684">
    <property type="term" value="F:damaged DNA binding"/>
    <property type="evidence" value="ECO:0007669"/>
    <property type="project" value="InterPro"/>
</dbReference>
<dbReference type="InterPro" id="IPR043128">
    <property type="entry name" value="Rev_trsase/Diguanyl_cyclase"/>
</dbReference>
<dbReference type="Gene3D" id="1.10.150.810">
    <property type="match status" value="2"/>
</dbReference>
<dbReference type="PROSITE" id="PS50173">
    <property type="entry name" value="UMUC"/>
    <property type="match status" value="1"/>
</dbReference>
<dbReference type="Gene3D" id="3.40.1170.60">
    <property type="match status" value="1"/>
</dbReference>
<dbReference type="GO" id="GO:0006281">
    <property type="term" value="P:DNA repair"/>
    <property type="evidence" value="ECO:0007669"/>
    <property type="project" value="InterPro"/>
</dbReference>
<proteinExistence type="predicted"/>
<dbReference type="InterPro" id="IPR036775">
    <property type="entry name" value="DNA_pol_Y-fam_lit_finger_sf"/>
</dbReference>
<sequence>MNRRGELDDLKAGLQGVDRNTVNRVIQEATKGSARSVRQASQTQLSCARSHQLEAKAYQLTKQEKLQGLEKADGLINEGLKRIALRQIIVFLDFDCFFAAVECRDNPDLVGKPLAVAGGGIVSASSYEARAFGIRSAMPLRVAMTLCPTLIVKKVNMSRYAEVSQEAASIFEEYDPAYSMLGLDECSLNLTTCVQNLAFQRYQVADIWDEEVNRIFLEQYASNSRRKGRMTSTATPARVLRLGELPEGNLPLVEALAVEVCTEIREKVHSKLKVTCSLGISTTRQHAKMCVDCNKPNGVTLMRLSGLTPRNYISIRLSEVGHFPIRKIWGIGDATAQLLARAPFNVDSINQLYDKRGLVAALLSDHQLRFLALASSGLADLVYCERYNRNLKSVSQDKTFPETSDMVIIRRVIKDLCKVVCLRLADLNLVPTKMNLKVRFADWEERTHIVTLVRPSISLDILFNGALEALAFLLQQKHNAIALGACQKFVIVGIGERRHAAHAADLRLCSVVAHSFQQDEEGKGTVLQQLAHARARVPKIPPVLPEEREEDSPISISDSGEENEKEKREKEKSVMQKEPARKNKGYGPIDILFARSVGNVQKEAR</sequence>
<evidence type="ECO:0000256" key="2">
    <source>
        <dbReference type="SAM" id="MobiDB-lite"/>
    </source>
</evidence>
<evidence type="ECO:0000313" key="5">
    <source>
        <dbReference type="Proteomes" id="UP000315496"/>
    </source>
</evidence>
<gene>
    <name evidence="4" type="ORF">GMRT_14131</name>
</gene>
<accession>A0A4Z1T770</accession>
<dbReference type="Gene3D" id="3.30.70.270">
    <property type="match status" value="1"/>
</dbReference>
<dbReference type="AlphaFoldDB" id="A0A4Z1T770"/>
<dbReference type="EMBL" id="VDLU01000002">
    <property type="protein sequence ID" value="TNJ28341.1"/>
    <property type="molecule type" value="Genomic_DNA"/>
</dbReference>
<dbReference type="SUPFAM" id="SSF100879">
    <property type="entry name" value="Lesion bypass DNA polymerase (Y-family), little finger domain"/>
    <property type="match status" value="1"/>
</dbReference>
<feature type="domain" description="UmuC" evidence="3">
    <location>
        <begin position="89"/>
        <end position="332"/>
    </location>
</feature>
<keyword evidence="4" id="KW-0548">Nucleotidyltransferase</keyword>
<keyword evidence="4" id="KW-0239">DNA-directed DNA polymerase</keyword>
<dbReference type="Pfam" id="PF00817">
    <property type="entry name" value="IMS"/>
    <property type="match status" value="1"/>
</dbReference>
<comment type="caution">
    <text evidence="4">The sequence shown here is derived from an EMBL/GenBank/DDBJ whole genome shotgun (WGS) entry which is preliminary data.</text>
</comment>
<evidence type="ECO:0000313" key="4">
    <source>
        <dbReference type="EMBL" id="TNJ28341.1"/>
    </source>
</evidence>
<dbReference type="InterPro" id="IPR050116">
    <property type="entry name" value="DNA_polymerase-Y"/>
</dbReference>
<dbReference type="PANTHER" id="PTHR11076">
    <property type="entry name" value="DNA REPAIR POLYMERASE UMUC / TRANSFERASE FAMILY MEMBER"/>
    <property type="match status" value="1"/>
</dbReference>
<dbReference type="InterPro" id="IPR022880">
    <property type="entry name" value="DNApol_IV"/>
</dbReference>
<evidence type="ECO:0000259" key="3">
    <source>
        <dbReference type="PROSITE" id="PS50173"/>
    </source>
</evidence>
<dbReference type="InterPro" id="IPR017961">
    <property type="entry name" value="DNA_pol_Y-fam_little_finger"/>
</dbReference>
<dbReference type="GO" id="GO:0042276">
    <property type="term" value="P:error-prone translesion synthesis"/>
    <property type="evidence" value="ECO:0007669"/>
    <property type="project" value="TreeGrafter"/>
</dbReference>
<dbReference type="VEuPathDB" id="GiardiaDB:GMRT_14131"/>
<dbReference type="InterPro" id="IPR043502">
    <property type="entry name" value="DNA/RNA_pol_sf"/>
</dbReference>
<dbReference type="InterPro" id="IPR001126">
    <property type="entry name" value="UmuC"/>
</dbReference>
<reference evidence="4 5" key="1">
    <citation type="submission" date="2019-05" db="EMBL/GenBank/DDBJ databases">
        <title>The compact genome of Giardia muris reveals important steps in the evolution of intestinal protozoan parasites.</title>
        <authorList>
            <person name="Xu F."/>
            <person name="Jimenez-Gonzalez A."/>
            <person name="Einarsson E."/>
            <person name="Astvaldsson A."/>
            <person name="Peirasmaki D."/>
            <person name="Eckmann L."/>
            <person name="Andersson J.O."/>
            <person name="Svard S.G."/>
            <person name="Jerlstrom-Hultqvist J."/>
        </authorList>
    </citation>
    <scope>NUCLEOTIDE SEQUENCE [LARGE SCALE GENOMIC DNA]</scope>
    <source>
        <strain evidence="4 5">Roberts-Thomson</strain>
    </source>
</reference>
<dbReference type="PANTHER" id="PTHR11076:SF33">
    <property type="entry name" value="DNA POLYMERASE KAPPA"/>
    <property type="match status" value="1"/>
</dbReference>
<dbReference type="SUPFAM" id="SSF56672">
    <property type="entry name" value="DNA/RNA polymerases"/>
    <property type="match status" value="1"/>
</dbReference>
<dbReference type="CDD" id="cd03586">
    <property type="entry name" value="PolY_Pol_IV_kappa"/>
    <property type="match status" value="1"/>
</dbReference>
<dbReference type="Proteomes" id="UP000315496">
    <property type="component" value="Chromosome 2"/>
</dbReference>
<dbReference type="Pfam" id="PF11799">
    <property type="entry name" value="IMS_C"/>
    <property type="match status" value="1"/>
</dbReference>
<evidence type="ECO:0000256" key="1">
    <source>
        <dbReference type="ARBA" id="ARBA00016178"/>
    </source>
</evidence>